<feature type="transmembrane region" description="Helical" evidence="11">
    <location>
        <begin position="40"/>
        <end position="59"/>
    </location>
</feature>
<accession>A0A8K0US98</accession>
<dbReference type="InterPro" id="IPR001128">
    <property type="entry name" value="Cyt_P450"/>
</dbReference>
<dbReference type="OrthoDB" id="2789670at2759"/>
<dbReference type="GO" id="GO:0020037">
    <property type="term" value="F:heme binding"/>
    <property type="evidence" value="ECO:0007669"/>
    <property type="project" value="InterPro"/>
</dbReference>
<keyword evidence="11" id="KW-0472">Membrane</keyword>
<keyword evidence="6 10" id="KW-0560">Oxidoreductase</keyword>
<keyword evidence="11" id="KW-1133">Transmembrane helix</keyword>
<sequence length="556" mass="62008">MFYSGNTFCPSGATDIAALESLWRFIKLKIITCATSHSNMGTITIAFVLLVLAIVIARFSKRSRYPLPPGPKPWPIIGNALDMPLDRPWETYAKWCKQYDSDLVFVEIPMQPNIIVGSFKVCVELFDKRSQIYSDRIPPAVVDMMGGDSMFSIMRYGSSWRAHRRMFHQHFHAAVVQNYRPIQLQQTRALLSWLLDAPENTRKRIRQFVTSIVFSITYGKQIAGMEDEYVTLAEVSIEGMSRACVPGAYFVNLLPVLKHIPSWVPGTAARKLVDHYRPYVFEARNKPYDELKDAFIKGVAPPSVATSLIEEVRAKYGETEEEGPNDIIAKNVAAIAYGAGADTTSSSSLSFLLAMAMFPEVQKKAQAELDRVLGPERLPTFEDVDEIPYIQAVVMETLRWMPVTPFGIPHAVMEDDQYEGYHIPKGTQLIPNVWAMLRNPVDYPNPDQFMPERFIGKDGNINPDVLNPASIAFGFGRRACPGKHLAMSTLKIYAASVLYAFDISAGVDADGNAVALTNEQVGALISMPNTVPCGLKPRSEAIERLIRVGVQDSETK</sequence>
<dbReference type="AlphaFoldDB" id="A0A8K0US98"/>
<dbReference type="SUPFAM" id="SSF48264">
    <property type="entry name" value="Cytochrome P450"/>
    <property type="match status" value="1"/>
</dbReference>
<dbReference type="PROSITE" id="PS00086">
    <property type="entry name" value="CYTOCHROME_P450"/>
    <property type="match status" value="1"/>
</dbReference>
<organism evidence="12 13">
    <name type="scientific">Cristinia sonorae</name>
    <dbReference type="NCBI Taxonomy" id="1940300"/>
    <lineage>
        <taxon>Eukaryota</taxon>
        <taxon>Fungi</taxon>
        <taxon>Dikarya</taxon>
        <taxon>Basidiomycota</taxon>
        <taxon>Agaricomycotina</taxon>
        <taxon>Agaricomycetes</taxon>
        <taxon>Agaricomycetidae</taxon>
        <taxon>Agaricales</taxon>
        <taxon>Pleurotineae</taxon>
        <taxon>Stephanosporaceae</taxon>
        <taxon>Cristinia</taxon>
    </lineage>
</organism>
<proteinExistence type="inferred from homology"/>
<comment type="caution">
    <text evidence="12">The sequence shown here is derived from an EMBL/GenBank/DDBJ whole genome shotgun (WGS) entry which is preliminary data.</text>
</comment>
<dbReference type="Pfam" id="PF00067">
    <property type="entry name" value="p450"/>
    <property type="match status" value="1"/>
</dbReference>
<keyword evidence="13" id="KW-1185">Reference proteome</keyword>
<dbReference type="InterPro" id="IPR036396">
    <property type="entry name" value="Cyt_P450_sf"/>
</dbReference>
<evidence type="ECO:0000256" key="5">
    <source>
        <dbReference type="ARBA" id="ARBA00022723"/>
    </source>
</evidence>
<name>A0A8K0US98_9AGAR</name>
<keyword evidence="11" id="KW-0812">Transmembrane</keyword>
<reference evidence="12" key="1">
    <citation type="journal article" date="2021" name="New Phytol.">
        <title>Evolutionary innovations through gain and loss of genes in the ectomycorrhizal Boletales.</title>
        <authorList>
            <person name="Wu G."/>
            <person name="Miyauchi S."/>
            <person name="Morin E."/>
            <person name="Kuo A."/>
            <person name="Drula E."/>
            <person name="Varga T."/>
            <person name="Kohler A."/>
            <person name="Feng B."/>
            <person name="Cao Y."/>
            <person name="Lipzen A."/>
            <person name="Daum C."/>
            <person name="Hundley H."/>
            <person name="Pangilinan J."/>
            <person name="Johnson J."/>
            <person name="Barry K."/>
            <person name="LaButti K."/>
            <person name="Ng V."/>
            <person name="Ahrendt S."/>
            <person name="Min B."/>
            <person name="Choi I.G."/>
            <person name="Park H."/>
            <person name="Plett J.M."/>
            <person name="Magnuson J."/>
            <person name="Spatafora J.W."/>
            <person name="Nagy L.G."/>
            <person name="Henrissat B."/>
            <person name="Grigoriev I.V."/>
            <person name="Yang Z.L."/>
            <person name="Xu J."/>
            <person name="Martin F.M."/>
        </authorList>
    </citation>
    <scope>NUCLEOTIDE SEQUENCE</scope>
    <source>
        <strain evidence="12">KKN 215</strain>
    </source>
</reference>
<evidence type="ECO:0000256" key="8">
    <source>
        <dbReference type="ARBA" id="ARBA00023033"/>
    </source>
</evidence>
<evidence type="ECO:0000256" key="6">
    <source>
        <dbReference type="ARBA" id="ARBA00023002"/>
    </source>
</evidence>
<evidence type="ECO:0000256" key="11">
    <source>
        <dbReference type="SAM" id="Phobius"/>
    </source>
</evidence>
<dbReference type="InterPro" id="IPR017972">
    <property type="entry name" value="Cyt_P450_CS"/>
</dbReference>
<dbReference type="InterPro" id="IPR002401">
    <property type="entry name" value="Cyt_P450_E_grp-I"/>
</dbReference>
<dbReference type="Gene3D" id="1.10.630.10">
    <property type="entry name" value="Cytochrome P450"/>
    <property type="match status" value="1"/>
</dbReference>
<keyword evidence="5 9" id="KW-0479">Metal-binding</keyword>
<comment type="pathway">
    <text evidence="2">Secondary metabolite biosynthesis.</text>
</comment>
<dbReference type="GO" id="GO:0016705">
    <property type="term" value="F:oxidoreductase activity, acting on paired donors, with incorporation or reduction of molecular oxygen"/>
    <property type="evidence" value="ECO:0007669"/>
    <property type="project" value="InterPro"/>
</dbReference>
<dbReference type="PRINTS" id="PR00385">
    <property type="entry name" value="P450"/>
</dbReference>
<dbReference type="CDD" id="cd11065">
    <property type="entry name" value="CYP64-like"/>
    <property type="match status" value="1"/>
</dbReference>
<evidence type="ECO:0000256" key="10">
    <source>
        <dbReference type="RuleBase" id="RU000461"/>
    </source>
</evidence>
<evidence type="ECO:0000256" key="7">
    <source>
        <dbReference type="ARBA" id="ARBA00023004"/>
    </source>
</evidence>
<dbReference type="Proteomes" id="UP000813824">
    <property type="component" value="Unassembled WGS sequence"/>
</dbReference>
<keyword evidence="7 9" id="KW-0408">Iron</keyword>
<evidence type="ECO:0000313" key="12">
    <source>
        <dbReference type="EMBL" id="KAH8102190.1"/>
    </source>
</evidence>
<evidence type="ECO:0000313" key="13">
    <source>
        <dbReference type="Proteomes" id="UP000813824"/>
    </source>
</evidence>
<evidence type="ECO:0000256" key="3">
    <source>
        <dbReference type="ARBA" id="ARBA00010617"/>
    </source>
</evidence>
<comment type="similarity">
    <text evidence="3 10">Belongs to the cytochrome P450 family.</text>
</comment>
<evidence type="ECO:0000256" key="9">
    <source>
        <dbReference type="PIRSR" id="PIRSR602401-1"/>
    </source>
</evidence>
<comment type="cofactor">
    <cofactor evidence="1 9">
        <name>heme</name>
        <dbReference type="ChEBI" id="CHEBI:30413"/>
    </cofactor>
</comment>
<gene>
    <name evidence="12" type="ORF">BXZ70DRAFT_59219</name>
</gene>
<evidence type="ECO:0000256" key="1">
    <source>
        <dbReference type="ARBA" id="ARBA00001971"/>
    </source>
</evidence>
<dbReference type="PANTHER" id="PTHR46300:SF7">
    <property type="entry name" value="P450, PUTATIVE (EUROFUNG)-RELATED"/>
    <property type="match status" value="1"/>
</dbReference>
<protein>
    <submittedName>
        <fullName evidence="12">Cytochrome P450</fullName>
    </submittedName>
</protein>
<feature type="binding site" description="axial binding residue" evidence="9">
    <location>
        <position position="480"/>
    </location>
    <ligand>
        <name>heme</name>
        <dbReference type="ChEBI" id="CHEBI:30413"/>
    </ligand>
    <ligandPart>
        <name>Fe</name>
        <dbReference type="ChEBI" id="CHEBI:18248"/>
    </ligandPart>
</feature>
<evidence type="ECO:0000256" key="2">
    <source>
        <dbReference type="ARBA" id="ARBA00005179"/>
    </source>
</evidence>
<dbReference type="PRINTS" id="PR00463">
    <property type="entry name" value="EP450I"/>
</dbReference>
<keyword evidence="4 9" id="KW-0349">Heme</keyword>
<dbReference type="PANTHER" id="PTHR46300">
    <property type="entry name" value="P450, PUTATIVE (EUROFUNG)-RELATED-RELATED"/>
    <property type="match status" value="1"/>
</dbReference>
<dbReference type="GO" id="GO:0004497">
    <property type="term" value="F:monooxygenase activity"/>
    <property type="evidence" value="ECO:0007669"/>
    <property type="project" value="UniProtKB-KW"/>
</dbReference>
<dbReference type="EMBL" id="JAEVFJ010000010">
    <property type="protein sequence ID" value="KAH8102190.1"/>
    <property type="molecule type" value="Genomic_DNA"/>
</dbReference>
<dbReference type="GO" id="GO:0005506">
    <property type="term" value="F:iron ion binding"/>
    <property type="evidence" value="ECO:0007669"/>
    <property type="project" value="InterPro"/>
</dbReference>
<dbReference type="InterPro" id="IPR050364">
    <property type="entry name" value="Cytochrome_P450_fung"/>
</dbReference>
<keyword evidence="8 10" id="KW-0503">Monooxygenase</keyword>
<evidence type="ECO:0000256" key="4">
    <source>
        <dbReference type="ARBA" id="ARBA00022617"/>
    </source>
</evidence>